<evidence type="ECO:0000256" key="1">
    <source>
        <dbReference type="ARBA" id="ARBA00006525"/>
    </source>
</evidence>
<proteinExistence type="inferred from homology"/>
<comment type="similarity">
    <text evidence="1">Belongs to the DprA/Smf family.</text>
</comment>
<evidence type="ECO:0000313" key="5">
    <source>
        <dbReference type="Proteomes" id="UP001060414"/>
    </source>
</evidence>
<evidence type="ECO:0000313" key="4">
    <source>
        <dbReference type="EMBL" id="UWZ80782.1"/>
    </source>
</evidence>
<dbReference type="InterPro" id="IPR057666">
    <property type="entry name" value="DrpA_SLOG"/>
</dbReference>
<dbReference type="Pfam" id="PF02481">
    <property type="entry name" value="DNA_processg_A"/>
    <property type="match status" value="1"/>
</dbReference>
<dbReference type="RefSeq" id="WP_260749146.1">
    <property type="nucleotide sequence ID" value="NZ_CP092109.1"/>
</dbReference>
<protein>
    <submittedName>
        <fullName evidence="4">DNA-processing protein DprA</fullName>
    </submittedName>
</protein>
<dbReference type="Pfam" id="PF17782">
    <property type="entry name" value="WHD_DprA"/>
    <property type="match status" value="1"/>
</dbReference>
<dbReference type="EMBL" id="CP092109">
    <property type="protein sequence ID" value="UWZ80782.1"/>
    <property type="molecule type" value="Genomic_DNA"/>
</dbReference>
<dbReference type="InterPro" id="IPR041614">
    <property type="entry name" value="DprA_WH"/>
</dbReference>
<feature type="domain" description="Smf/DprA SLOG" evidence="2">
    <location>
        <begin position="84"/>
        <end position="289"/>
    </location>
</feature>
<dbReference type="Proteomes" id="UP001060414">
    <property type="component" value="Chromosome"/>
</dbReference>
<organism evidence="4 5">
    <name type="scientific">Geoalkalibacter halelectricus</name>
    <dbReference type="NCBI Taxonomy" id="2847045"/>
    <lineage>
        <taxon>Bacteria</taxon>
        <taxon>Pseudomonadati</taxon>
        <taxon>Thermodesulfobacteriota</taxon>
        <taxon>Desulfuromonadia</taxon>
        <taxon>Desulfuromonadales</taxon>
        <taxon>Geoalkalibacteraceae</taxon>
        <taxon>Geoalkalibacter</taxon>
    </lineage>
</organism>
<evidence type="ECO:0000259" key="3">
    <source>
        <dbReference type="Pfam" id="PF17782"/>
    </source>
</evidence>
<feature type="domain" description="DprA winged helix" evidence="3">
    <location>
        <begin position="301"/>
        <end position="360"/>
    </location>
</feature>
<dbReference type="PANTHER" id="PTHR43022">
    <property type="entry name" value="PROTEIN SMF"/>
    <property type="match status" value="1"/>
</dbReference>
<name>A0ABY5ZS63_9BACT</name>
<dbReference type="Gene3D" id="1.10.10.10">
    <property type="entry name" value="Winged helix-like DNA-binding domain superfamily/Winged helix DNA-binding domain"/>
    <property type="match status" value="1"/>
</dbReference>
<dbReference type="InterPro" id="IPR003488">
    <property type="entry name" value="DprA"/>
</dbReference>
<accession>A0ABY5ZS63</accession>
<sequence>MHSNSLSSRELAWLRLSLTPRLGRKTMHRLHQVFGSIEAIVADTTPARLARAGLSPKLAAAIPAAQEERLLAAARRLARGGVRLISYWDADFPPLLAAIPDPPALLYVRGHWPPEPGLAVVGSRRAGAQSRQLTREIARDLAARGVCIISGLARGIDTAAHQGALDADGATLAVLGCGIDQIYPPENRVLFEKIAEVGTLVSEYAPGTPPFAGNFPGRNRIVSGLARGVLVAEAAAGSGSLITAEFALEQGREVFALPGSAHDSSCSGSNALLKQGAHLITEARDILEILWSNLPQAPRTPAAQTPETLSAEDLRVLAPLDATALHIDEIVRRSGLTPMEVSAILLHLELQGSVRQLPGMHYQRVRSG</sequence>
<dbReference type="NCBIfam" id="TIGR00732">
    <property type="entry name" value="dprA"/>
    <property type="match status" value="1"/>
</dbReference>
<gene>
    <name evidence="4" type="primary">dprA</name>
    <name evidence="4" type="ORF">L9S41_05105</name>
</gene>
<dbReference type="PANTHER" id="PTHR43022:SF1">
    <property type="entry name" value="PROTEIN SMF"/>
    <property type="match status" value="1"/>
</dbReference>
<evidence type="ECO:0000259" key="2">
    <source>
        <dbReference type="Pfam" id="PF02481"/>
    </source>
</evidence>
<dbReference type="SUPFAM" id="SSF102405">
    <property type="entry name" value="MCP/YpsA-like"/>
    <property type="match status" value="1"/>
</dbReference>
<dbReference type="InterPro" id="IPR036388">
    <property type="entry name" value="WH-like_DNA-bd_sf"/>
</dbReference>
<dbReference type="Gene3D" id="3.40.50.450">
    <property type="match status" value="1"/>
</dbReference>
<reference evidence="4" key="1">
    <citation type="journal article" date="2022" name="Environ. Microbiol.">
        <title>Geoalkalibacter halelectricus SAP #1 sp. nov. possessing extracellular electron transfer and mineral#reducing capabilities from a haloalkaline environment.</title>
        <authorList>
            <person name="Yadav S."/>
            <person name="Singh R."/>
            <person name="Sundharam S.S."/>
            <person name="Chaudhary S."/>
            <person name="Krishnamurthi S."/>
            <person name="Patil S.A."/>
        </authorList>
    </citation>
    <scope>NUCLEOTIDE SEQUENCE</scope>
    <source>
        <strain evidence="4">SAP-1</strain>
    </source>
</reference>
<keyword evidence="5" id="KW-1185">Reference proteome</keyword>